<feature type="domain" description="EamA" evidence="7">
    <location>
        <begin position="165"/>
        <end position="299"/>
    </location>
</feature>
<dbReference type="OrthoDB" id="7541381at2"/>
<feature type="transmembrane region" description="Helical" evidence="6">
    <location>
        <begin position="226"/>
        <end position="247"/>
    </location>
</feature>
<feature type="transmembrane region" description="Helical" evidence="6">
    <location>
        <begin position="135"/>
        <end position="153"/>
    </location>
</feature>
<feature type="transmembrane region" description="Helical" evidence="6">
    <location>
        <begin position="48"/>
        <end position="67"/>
    </location>
</feature>
<comment type="subcellular location">
    <subcellularLocation>
        <location evidence="1">Membrane</location>
        <topology evidence="1">Multi-pass membrane protein</topology>
    </subcellularLocation>
</comment>
<sequence length="302" mass="32459">MTDTPTTSPITPAVTSRRWLLFAFLTVGLWGVWGAFAGISAQRGFPETLVYCVWAVTMILPAVVVMQREKWKLDRDPKSILFGLLIGLTGAGGQMILFYAVTTGPAYLIFPIISLSPLITILLSLLLLKERTSRLGALGVALALVALPLFDFSPQGFSFTQGSTWFPLALIIMACWGVQAYFMKLANNHMSAESIFFYMMLSGLLLTPAALAMTDFSRPINWGWDGPWLAAVIQMLNAVGALFLVYAFRHGKAIVVSPLTNAGGPLVTAVISLLIVGVMPGELKMVGLALAFIAAALLATAA</sequence>
<dbReference type="SUPFAM" id="SSF103481">
    <property type="entry name" value="Multidrug resistance efflux transporter EmrE"/>
    <property type="match status" value="2"/>
</dbReference>
<evidence type="ECO:0000256" key="2">
    <source>
        <dbReference type="ARBA" id="ARBA00007362"/>
    </source>
</evidence>
<dbReference type="Proteomes" id="UP000298216">
    <property type="component" value="Unassembled WGS sequence"/>
</dbReference>
<keyword evidence="5 6" id="KW-0472">Membrane</keyword>
<evidence type="ECO:0000313" key="8">
    <source>
        <dbReference type="EMBL" id="TFW13967.1"/>
    </source>
</evidence>
<keyword evidence="3 6" id="KW-0812">Transmembrane</keyword>
<dbReference type="PANTHER" id="PTHR32322:SF2">
    <property type="entry name" value="EAMA DOMAIN-CONTAINING PROTEIN"/>
    <property type="match status" value="1"/>
</dbReference>
<comment type="caution">
    <text evidence="8">The sequence shown here is derived from an EMBL/GenBank/DDBJ whole genome shotgun (WGS) entry which is preliminary data.</text>
</comment>
<comment type="similarity">
    <text evidence="2">Belongs to the EamA transporter family.</text>
</comment>
<accession>A0A4Y9RXG0</accession>
<feature type="transmembrane region" description="Helical" evidence="6">
    <location>
        <begin position="259"/>
        <end position="279"/>
    </location>
</feature>
<keyword evidence="9" id="KW-1185">Reference proteome</keyword>
<dbReference type="Pfam" id="PF00892">
    <property type="entry name" value="EamA"/>
    <property type="match status" value="2"/>
</dbReference>
<feature type="transmembrane region" description="Helical" evidence="6">
    <location>
        <begin position="195"/>
        <end position="214"/>
    </location>
</feature>
<evidence type="ECO:0000256" key="4">
    <source>
        <dbReference type="ARBA" id="ARBA00022989"/>
    </source>
</evidence>
<dbReference type="InterPro" id="IPR037185">
    <property type="entry name" value="EmrE-like"/>
</dbReference>
<name>A0A4Y9RXG0_9CAUL</name>
<protein>
    <submittedName>
        <fullName evidence="8">EamA family transporter</fullName>
    </submittedName>
</protein>
<reference evidence="8 9" key="1">
    <citation type="submission" date="2019-03" db="EMBL/GenBank/DDBJ databases">
        <title>Draft genome of Brevundimonas sp. a heavy metal resistant soil bacteria.</title>
        <authorList>
            <person name="Soto J."/>
        </authorList>
    </citation>
    <scope>NUCLEOTIDE SEQUENCE [LARGE SCALE GENOMIC DNA]</scope>
    <source>
        <strain evidence="8 9">B-10</strain>
    </source>
</reference>
<dbReference type="AlphaFoldDB" id="A0A4Y9RXG0"/>
<feature type="transmembrane region" description="Helical" evidence="6">
    <location>
        <begin position="20"/>
        <end position="42"/>
    </location>
</feature>
<feature type="transmembrane region" description="Helical" evidence="6">
    <location>
        <begin position="79"/>
        <end position="101"/>
    </location>
</feature>
<evidence type="ECO:0000313" key="9">
    <source>
        <dbReference type="Proteomes" id="UP000298216"/>
    </source>
</evidence>
<feature type="transmembrane region" description="Helical" evidence="6">
    <location>
        <begin position="165"/>
        <end position="183"/>
    </location>
</feature>
<evidence type="ECO:0000256" key="1">
    <source>
        <dbReference type="ARBA" id="ARBA00004141"/>
    </source>
</evidence>
<dbReference type="EMBL" id="SPVH01000002">
    <property type="protein sequence ID" value="TFW13967.1"/>
    <property type="molecule type" value="Genomic_DNA"/>
</dbReference>
<keyword evidence="4 6" id="KW-1133">Transmembrane helix</keyword>
<organism evidence="8 9">
    <name type="scientific">Brevundimonas intermedia</name>
    <dbReference type="NCBI Taxonomy" id="74315"/>
    <lineage>
        <taxon>Bacteria</taxon>
        <taxon>Pseudomonadati</taxon>
        <taxon>Pseudomonadota</taxon>
        <taxon>Alphaproteobacteria</taxon>
        <taxon>Caulobacterales</taxon>
        <taxon>Caulobacteraceae</taxon>
        <taxon>Brevundimonas</taxon>
    </lineage>
</organism>
<dbReference type="PANTHER" id="PTHR32322">
    <property type="entry name" value="INNER MEMBRANE TRANSPORTER"/>
    <property type="match status" value="1"/>
</dbReference>
<dbReference type="InterPro" id="IPR050638">
    <property type="entry name" value="AA-Vitamin_Transporters"/>
</dbReference>
<evidence type="ECO:0000259" key="7">
    <source>
        <dbReference type="Pfam" id="PF00892"/>
    </source>
</evidence>
<evidence type="ECO:0000256" key="6">
    <source>
        <dbReference type="SAM" id="Phobius"/>
    </source>
</evidence>
<dbReference type="GO" id="GO:0016020">
    <property type="term" value="C:membrane"/>
    <property type="evidence" value="ECO:0007669"/>
    <property type="project" value="UniProtKB-SubCell"/>
</dbReference>
<dbReference type="RefSeq" id="WP_135193359.1">
    <property type="nucleotide sequence ID" value="NZ_SPVH01000002.1"/>
</dbReference>
<proteinExistence type="inferred from homology"/>
<dbReference type="InterPro" id="IPR000620">
    <property type="entry name" value="EamA_dom"/>
</dbReference>
<evidence type="ECO:0000256" key="3">
    <source>
        <dbReference type="ARBA" id="ARBA00022692"/>
    </source>
</evidence>
<evidence type="ECO:0000256" key="5">
    <source>
        <dbReference type="ARBA" id="ARBA00023136"/>
    </source>
</evidence>
<feature type="transmembrane region" description="Helical" evidence="6">
    <location>
        <begin position="285"/>
        <end position="301"/>
    </location>
</feature>
<feature type="domain" description="EamA" evidence="7">
    <location>
        <begin position="18"/>
        <end position="147"/>
    </location>
</feature>
<gene>
    <name evidence="8" type="ORF">EGY25_01785</name>
</gene>
<feature type="transmembrane region" description="Helical" evidence="6">
    <location>
        <begin position="107"/>
        <end position="128"/>
    </location>
</feature>